<dbReference type="Pfam" id="PF03615">
    <property type="entry name" value="GCM"/>
    <property type="match status" value="1"/>
</dbReference>
<evidence type="ECO:0008006" key="6">
    <source>
        <dbReference type="Google" id="ProtNLM"/>
    </source>
</evidence>
<feature type="region of interest" description="Disordered" evidence="1">
    <location>
        <begin position="1535"/>
        <end position="1638"/>
    </location>
</feature>
<feature type="compositionally biased region" description="Basic and acidic residues" evidence="1">
    <location>
        <begin position="1582"/>
        <end position="1601"/>
    </location>
</feature>
<dbReference type="GO" id="GO:0006355">
    <property type="term" value="P:regulation of DNA-templated transcription"/>
    <property type="evidence" value="ECO:0007669"/>
    <property type="project" value="InterPro"/>
</dbReference>
<dbReference type="InterPro" id="IPR003902">
    <property type="entry name" value="Tscrpt_reg_GCM"/>
</dbReference>
<gene>
    <name evidence="4" type="ORF">MVEN_01138400</name>
</gene>
<evidence type="ECO:0000313" key="5">
    <source>
        <dbReference type="Proteomes" id="UP000620124"/>
    </source>
</evidence>
<sequence length="1638" mass="183487">MFQRIKRFFGLGKTPQPPDQQFYPPTNIYGPPTGPPYFSQPYGQVPWSYPMYPGGPSAGNHYAGYPLHSAFQSPWGTQTPAPGMPQGPFPSVYYPPPYPLPQMYPMPPATNPQATSSSPNIGYGSQFPVQTAAAQPLVVTQESISCQWPDGNIKVECTTGQEPPGWDDQGRMWRSSGPRKQGLPAGSFKVDKRVCLGVFHCSCSSDDGLPVRFFRPKKDKTAREKQHSETCHICHSTLRYVSCNASLTYYRYTDDNGVEHSVRQHHGRHEHGRPPLKVLPAADRAALDQQVRENPSLTAQQLRAGAGPTQVALGDISPILLGARKARSEVEKSKVRQGIVAPSGTRNSGFQLLNQISTLKDAFETPWIVKSDLMDGRFIVMQTPFMRDILLQDQVRSWHEENLEAESGRHGLVTDGCHDFFKEGILLTSLVFSQVIMRWAPILFTWIGHFDEKHHKSHFDQLVYVIAELRTRGLGYAFDERLYSAVLDFSSTQRNGFISAFVEYMCSRIPGWNTLSAESRSTEAAALRARAEALIKGCIVHWKRSLHKIKQIIGKKHLFRFEGLIGVLESEQTTAAEFLQAVEQIRAEFPEVRAWLAWWILPGNGSMIFPVMQKMPAELRAKLPNSTNASDSTHWLLYRAVGVKFDLWEGIRRLYRFQRETEMLYAAIIAGHVDARFQGTKPQPKSRINWHENDGRAPDTRERLAAIERIEGDFTALNLALTDAERFNACNSAPVFPSAPPAPAPSSTPPTMLMRQSYIWDANSCFIDAPLEAYFRVFIAMGDAVRAEFLRRIRVEARNTGLRDVFEHMWLRGLLSGSIVAPNSTVTKPSEPKLKHALLAGQLNVKRLIATKWDGCGYSAGMASCARTWVNQMSTMETTRGVQKYFGVSYTVNRSCGSKHSTTQSHPWITVEHGVHKGDFFVAGREYIRDSSCQLSLQEYLIHAVPRERLGTSCLTWPPLHLQPAIACPHPSCKALDAAVTSISTEWPLILRIDPILRARGTSFDPTMPDLHCPLTMQLGDGVEYTLIARVIYLGPPNPGSVGHYITKTRLRDGTYLYNDCRRGGLLTELGPLHLLEDHDAQTCYVLYLRTSKASITSRTVAEIQQDFAKIPEQPNEIIPIMDSDDELDQMLIESITLRSENGPLASPVGSPDRFFTPEQSPAPSAPYDISDALADISHETKSATPSPVFCEPCGANLPEGDDDPDEVQCEKCKLWSHFKCYPGVDWNNSSERFFCRGCRDEMAAEFFQPGQVVMLPSPEPGDWKAPHVLWYPAEFIQHHKQRKGKFNEYEFRWSNCNDGTVFHSSLSDLPVLMLRTHFRGRKFLEEIQDVTLTAEMIGTIRLPFYMKPDDPGHQNPTLTAIFDAAIPQVAGILAAWDDQHPVVASYNEYFAGKKKHLQSREAPNWMDIIGLVSTPELEAVLTDPLISLMDHPALLNLTEEECQTRVMGVGSVLLQFLAVQHELGEPLNLNGDLVEDLKDESVIACLPDGDKALNAMFSAIPSTSTRSGVLVRQMLASKRDHIIFDEEFRPPFFQRDRPSHFPPAAPIPVKVQGAVKRKRDDHVEDEKPAKRAKPGSKKGRKDGGNDAPKRKRDDEIDPGKSPKRTRITRKKEGKSGGKSSTQKSALTTRSRRHRGEN</sequence>
<evidence type="ECO:0000259" key="3">
    <source>
        <dbReference type="PROSITE" id="PS50807"/>
    </source>
</evidence>
<dbReference type="InterPro" id="IPR013083">
    <property type="entry name" value="Znf_RING/FYVE/PHD"/>
</dbReference>
<dbReference type="SUPFAM" id="SSF57903">
    <property type="entry name" value="FYVE/PHD zinc finger"/>
    <property type="match status" value="1"/>
</dbReference>
<dbReference type="SUPFAM" id="SSF90073">
    <property type="entry name" value="GCM domain"/>
    <property type="match status" value="1"/>
</dbReference>
<name>A0A8H7D0C0_9AGAR</name>
<feature type="compositionally biased region" description="Basic residues" evidence="1">
    <location>
        <begin position="1602"/>
        <end position="1613"/>
    </location>
</feature>
<feature type="domain" description="Phorbol-ester/DAG-type" evidence="2">
    <location>
        <begin position="1178"/>
        <end position="1236"/>
    </location>
</feature>
<evidence type="ECO:0000256" key="1">
    <source>
        <dbReference type="SAM" id="MobiDB-lite"/>
    </source>
</evidence>
<dbReference type="Gene3D" id="3.30.40.10">
    <property type="entry name" value="Zinc/RING finger domain, C3HC4 (zinc finger)"/>
    <property type="match status" value="1"/>
</dbReference>
<dbReference type="EMBL" id="JACAZI010000008">
    <property type="protein sequence ID" value="KAF7354491.1"/>
    <property type="molecule type" value="Genomic_DNA"/>
</dbReference>
<dbReference type="PROSITE" id="PS50807">
    <property type="entry name" value="GCM"/>
    <property type="match status" value="1"/>
</dbReference>
<dbReference type="InterPro" id="IPR036115">
    <property type="entry name" value="GCM_dom_sf"/>
</dbReference>
<dbReference type="GO" id="GO:0003677">
    <property type="term" value="F:DNA binding"/>
    <property type="evidence" value="ECO:0007669"/>
    <property type="project" value="InterPro"/>
</dbReference>
<keyword evidence="5" id="KW-1185">Reference proteome</keyword>
<evidence type="ECO:0000259" key="2">
    <source>
        <dbReference type="PROSITE" id="PS50081"/>
    </source>
</evidence>
<evidence type="ECO:0000313" key="4">
    <source>
        <dbReference type="EMBL" id="KAF7354491.1"/>
    </source>
</evidence>
<reference evidence="4" key="1">
    <citation type="submission" date="2020-05" db="EMBL/GenBank/DDBJ databases">
        <title>Mycena genomes resolve the evolution of fungal bioluminescence.</title>
        <authorList>
            <person name="Tsai I.J."/>
        </authorList>
    </citation>
    <scope>NUCLEOTIDE SEQUENCE</scope>
    <source>
        <strain evidence="4">CCC161011</strain>
    </source>
</reference>
<organism evidence="4 5">
    <name type="scientific">Mycena venus</name>
    <dbReference type="NCBI Taxonomy" id="2733690"/>
    <lineage>
        <taxon>Eukaryota</taxon>
        <taxon>Fungi</taxon>
        <taxon>Dikarya</taxon>
        <taxon>Basidiomycota</taxon>
        <taxon>Agaricomycotina</taxon>
        <taxon>Agaricomycetes</taxon>
        <taxon>Agaricomycetidae</taxon>
        <taxon>Agaricales</taxon>
        <taxon>Marasmiineae</taxon>
        <taxon>Mycenaceae</taxon>
        <taxon>Mycena</taxon>
    </lineage>
</organism>
<protein>
    <recommendedName>
        <fullName evidence="6">PHD-type domain-containing protein</fullName>
    </recommendedName>
</protein>
<dbReference type="CDD" id="cd15517">
    <property type="entry name" value="PHD_TCF19_like"/>
    <property type="match status" value="1"/>
</dbReference>
<dbReference type="PROSITE" id="PS50081">
    <property type="entry name" value="ZF_DAG_PE_2"/>
    <property type="match status" value="1"/>
</dbReference>
<feature type="region of interest" description="Disordered" evidence="1">
    <location>
        <begin position="160"/>
        <end position="184"/>
    </location>
</feature>
<dbReference type="InterPro" id="IPR002219">
    <property type="entry name" value="PKC_DAG/PE"/>
</dbReference>
<accession>A0A8H7D0C0</accession>
<proteinExistence type="predicted"/>
<feature type="compositionally biased region" description="Basic and acidic residues" evidence="1">
    <location>
        <begin position="1559"/>
        <end position="1570"/>
    </location>
</feature>
<feature type="domain" description="GCM" evidence="3">
    <location>
        <begin position="133"/>
        <end position="287"/>
    </location>
</feature>
<dbReference type="Proteomes" id="UP000620124">
    <property type="component" value="Unassembled WGS sequence"/>
</dbReference>
<comment type="caution">
    <text evidence="4">The sequence shown here is derived from an EMBL/GenBank/DDBJ whole genome shotgun (WGS) entry which is preliminary data.</text>
</comment>
<dbReference type="OrthoDB" id="3046222at2759"/>
<dbReference type="InterPro" id="IPR011011">
    <property type="entry name" value="Znf_FYVE_PHD"/>
</dbReference>
<feature type="compositionally biased region" description="Basic residues" evidence="1">
    <location>
        <begin position="1571"/>
        <end position="1581"/>
    </location>
</feature>